<evidence type="ECO:0000256" key="1">
    <source>
        <dbReference type="SAM" id="MobiDB-lite"/>
    </source>
</evidence>
<keyword evidence="3" id="KW-1185">Reference proteome</keyword>
<reference evidence="2 3" key="1">
    <citation type="submission" date="2021-05" db="EMBL/GenBank/DDBJ databases">
        <title>Genome Assembly of Synthetic Allotetraploid Brassica napus Reveals Homoeologous Exchanges between Subgenomes.</title>
        <authorList>
            <person name="Davis J.T."/>
        </authorList>
    </citation>
    <scope>NUCLEOTIDE SEQUENCE [LARGE SCALE GENOMIC DNA]</scope>
    <source>
        <strain evidence="3">cv. Da-Ae</strain>
        <tissue evidence="2">Seedling</tissue>
    </source>
</reference>
<dbReference type="Proteomes" id="UP000824890">
    <property type="component" value="Unassembled WGS sequence"/>
</dbReference>
<feature type="compositionally biased region" description="Polar residues" evidence="1">
    <location>
        <begin position="1"/>
        <end position="12"/>
    </location>
</feature>
<dbReference type="EMBL" id="JAGKQM010000006">
    <property type="protein sequence ID" value="KAH0924330.1"/>
    <property type="molecule type" value="Genomic_DNA"/>
</dbReference>
<accession>A0ABQ8D4P6</accession>
<proteinExistence type="predicted"/>
<sequence>MIESSCAKQAATSMDMKNRKKITNEHPKKLLDVTRPRLEDEAVQRNGGREIAVWFQKWKAMWKNTQLKHLYEK</sequence>
<feature type="region of interest" description="Disordered" evidence="1">
    <location>
        <begin position="1"/>
        <end position="28"/>
    </location>
</feature>
<evidence type="ECO:0000313" key="3">
    <source>
        <dbReference type="Proteomes" id="UP000824890"/>
    </source>
</evidence>
<protein>
    <submittedName>
        <fullName evidence="2">Uncharacterized protein</fullName>
    </submittedName>
</protein>
<organism evidence="2 3">
    <name type="scientific">Brassica napus</name>
    <name type="common">Rape</name>
    <dbReference type="NCBI Taxonomy" id="3708"/>
    <lineage>
        <taxon>Eukaryota</taxon>
        <taxon>Viridiplantae</taxon>
        <taxon>Streptophyta</taxon>
        <taxon>Embryophyta</taxon>
        <taxon>Tracheophyta</taxon>
        <taxon>Spermatophyta</taxon>
        <taxon>Magnoliopsida</taxon>
        <taxon>eudicotyledons</taxon>
        <taxon>Gunneridae</taxon>
        <taxon>Pentapetalae</taxon>
        <taxon>rosids</taxon>
        <taxon>malvids</taxon>
        <taxon>Brassicales</taxon>
        <taxon>Brassicaceae</taxon>
        <taxon>Brassiceae</taxon>
        <taxon>Brassica</taxon>
    </lineage>
</organism>
<name>A0ABQ8D4P6_BRANA</name>
<comment type="caution">
    <text evidence="2">The sequence shown here is derived from an EMBL/GenBank/DDBJ whole genome shotgun (WGS) entry which is preliminary data.</text>
</comment>
<gene>
    <name evidence="2" type="ORF">HID58_024348</name>
</gene>
<evidence type="ECO:0000313" key="2">
    <source>
        <dbReference type="EMBL" id="KAH0924330.1"/>
    </source>
</evidence>